<dbReference type="RefSeq" id="WP_188455761.1">
    <property type="nucleotide sequence ID" value="NZ_BMFR01000010.1"/>
</dbReference>
<gene>
    <name evidence="1" type="ORF">GCM10011398_25580</name>
</gene>
<sequence length="45" mass="4997">MKAGGAPFTARIHHKYFLTKGNAIYADMLIEVLRTDKDASMQNGN</sequence>
<keyword evidence="2" id="KW-1185">Reference proteome</keyword>
<dbReference type="AlphaFoldDB" id="A0A917HHM5"/>
<dbReference type="Proteomes" id="UP000622860">
    <property type="component" value="Unassembled WGS sequence"/>
</dbReference>
<accession>A0A917HHM5</accession>
<evidence type="ECO:0000313" key="2">
    <source>
        <dbReference type="Proteomes" id="UP000622860"/>
    </source>
</evidence>
<name>A0A917HHM5_9BACI</name>
<evidence type="ECO:0000313" key="1">
    <source>
        <dbReference type="EMBL" id="GGG79146.1"/>
    </source>
</evidence>
<dbReference type="EMBL" id="BMFR01000010">
    <property type="protein sequence ID" value="GGG79146.1"/>
    <property type="molecule type" value="Genomic_DNA"/>
</dbReference>
<reference evidence="1" key="2">
    <citation type="submission" date="2020-09" db="EMBL/GenBank/DDBJ databases">
        <authorList>
            <person name="Sun Q."/>
            <person name="Zhou Y."/>
        </authorList>
    </citation>
    <scope>NUCLEOTIDE SEQUENCE</scope>
    <source>
        <strain evidence="1">CGMCC 1.12754</strain>
    </source>
</reference>
<proteinExistence type="predicted"/>
<organism evidence="1 2">
    <name type="scientific">Virgibacillus oceani</name>
    <dbReference type="NCBI Taxonomy" id="1479511"/>
    <lineage>
        <taxon>Bacteria</taxon>
        <taxon>Bacillati</taxon>
        <taxon>Bacillota</taxon>
        <taxon>Bacilli</taxon>
        <taxon>Bacillales</taxon>
        <taxon>Bacillaceae</taxon>
        <taxon>Virgibacillus</taxon>
    </lineage>
</organism>
<reference evidence="1" key="1">
    <citation type="journal article" date="2014" name="Int. J. Syst. Evol. Microbiol.">
        <title>Complete genome sequence of Corynebacterium casei LMG S-19264T (=DSM 44701T), isolated from a smear-ripened cheese.</title>
        <authorList>
            <consortium name="US DOE Joint Genome Institute (JGI-PGF)"/>
            <person name="Walter F."/>
            <person name="Albersmeier A."/>
            <person name="Kalinowski J."/>
            <person name="Ruckert C."/>
        </authorList>
    </citation>
    <scope>NUCLEOTIDE SEQUENCE</scope>
    <source>
        <strain evidence="1">CGMCC 1.12754</strain>
    </source>
</reference>
<protein>
    <submittedName>
        <fullName evidence="1">Uncharacterized protein</fullName>
    </submittedName>
</protein>
<comment type="caution">
    <text evidence="1">The sequence shown here is derived from an EMBL/GenBank/DDBJ whole genome shotgun (WGS) entry which is preliminary data.</text>
</comment>